<keyword evidence="2" id="KW-1185">Reference proteome</keyword>
<dbReference type="EMBL" id="REGN01014221">
    <property type="protein sequence ID" value="RMZ92890.1"/>
    <property type="molecule type" value="Genomic_DNA"/>
</dbReference>
<feature type="non-terminal residue" evidence="1">
    <location>
        <position position="81"/>
    </location>
</feature>
<organism evidence="1 2">
    <name type="scientific">Brachionus plicatilis</name>
    <name type="common">Marine rotifer</name>
    <name type="synonym">Brachionus muelleri</name>
    <dbReference type="NCBI Taxonomy" id="10195"/>
    <lineage>
        <taxon>Eukaryota</taxon>
        <taxon>Metazoa</taxon>
        <taxon>Spiralia</taxon>
        <taxon>Gnathifera</taxon>
        <taxon>Rotifera</taxon>
        <taxon>Eurotatoria</taxon>
        <taxon>Monogononta</taxon>
        <taxon>Pseudotrocha</taxon>
        <taxon>Ploima</taxon>
        <taxon>Brachionidae</taxon>
        <taxon>Brachionus</taxon>
    </lineage>
</organism>
<accession>A0A3M7P238</accession>
<name>A0A3M7P238_BRAPC</name>
<gene>
    <name evidence="1" type="ORF">BpHYR1_053173</name>
</gene>
<sequence>MFRKNDEKIVNLQHWVKNCSKLIRIKLTELKDSFTLKVSEIRTPLKNTSEKKKVQLSDSSDDESDKDEINWRLAKKEIAGY</sequence>
<comment type="caution">
    <text evidence="1">The sequence shown here is derived from an EMBL/GenBank/DDBJ whole genome shotgun (WGS) entry which is preliminary data.</text>
</comment>
<dbReference type="Proteomes" id="UP000276133">
    <property type="component" value="Unassembled WGS sequence"/>
</dbReference>
<protein>
    <submittedName>
        <fullName evidence="1">Uncharacterized protein</fullName>
    </submittedName>
</protein>
<reference evidence="1 2" key="1">
    <citation type="journal article" date="2018" name="Sci. Rep.">
        <title>Genomic signatures of local adaptation to the degree of environmental predictability in rotifers.</title>
        <authorList>
            <person name="Franch-Gras L."/>
            <person name="Hahn C."/>
            <person name="Garcia-Roger E.M."/>
            <person name="Carmona M.J."/>
            <person name="Serra M."/>
            <person name="Gomez A."/>
        </authorList>
    </citation>
    <scope>NUCLEOTIDE SEQUENCE [LARGE SCALE GENOMIC DNA]</scope>
    <source>
        <strain evidence="1">HYR1</strain>
    </source>
</reference>
<proteinExistence type="predicted"/>
<dbReference type="AlphaFoldDB" id="A0A3M7P238"/>
<evidence type="ECO:0000313" key="1">
    <source>
        <dbReference type="EMBL" id="RMZ92890.1"/>
    </source>
</evidence>
<evidence type="ECO:0000313" key="2">
    <source>
        <dbReference type="Proteomes" id="UP000276133"/>
    </source>
</evidence>